<accession>A0A8J5JUH1</accession>
<evidence type="ECO:0000313" key="4">
    <source>
        <dbReference type="Proteomes" id="UP000747542"/>
    </source>
</evidence>
<feature type="compositionally biased region" description="Polar residues" evidence="1">
    <location>
        <begin position="462"/>
        <end position="480"/>
    </location>
</feature>
<feature type="region of interest" description="Disordered" evidence="1">
    <location>
        <begin position="402"/>
        <end position="550"/>
    </location>
</feature>
<evidence type="ECO:0000313" key="3">
    <source>
        <dbReference type="EMBL" id="KAG7164446.1"/>
    </source>
</evidence>
<proteinExistence type="predicted"/>
<dbReference type="EMBL" id="JAHLQT010025476">
    <property type="protein sequence ID" value="KAG7164446.1"/>
    <property type="molecule type" value="Genomic_DNA"/>
</dbReference>
<evidence type="ECO:0000256" key="1">
    <source>
        <dbReference type="SAM" id="MobiDB-lite"/>
    </source>
</evidence>
<evidence type="ECO:0000256" key="2">
    <source>
        <dbReference type="SAM" id="Phobius"/>
    </source>
</evidence>
<feature type="compositionally biased region" description="Polar residues" evidence="1">
    <location>
        <begin position="504"/>
        <end position="525"/>
    </location>
</feature>
<keyword evidence="2" id="KW-0812">Transmembrane</keyword>
<dbReference type="Proteomes" id="UP000747542">
    <property type="component" value="Unassembled WGS sequence"/>
</dbReference>
<keyword evidence="2" id="KW-1133">Transmembrane helix</keyword>
<feature type="compositionally biased region" description="Basic and acidic residues" evidence="1">
    <location>
        <begin position="426"/>
        <end position="444"/>
    </location>
</feature>
<organism evidence="3 4">
    <name type="scientific">Homarus americanus</name>
    <name type="common">American lobster</name>
    <dbReference type="NCBI Taxonomy" id="6706"/>
    <lineage>
        <taxon>Eukaryota</taxon>
        <taxon>Metazoa</taxon>
        <taxon>Ecdysozoa</taxon>
        <taxon>Arthropoda</taxon>
        <taxon>Crustacea</taxon>
        <taxon>Multicrustacea</taxon>
        <taxon>Malacostraca</taxon>
        <taxon>Eumalacostraca</taxon>
        <taxon>Eucarida</taxon>
        <taxon>Decapoda</taxon>
        <taxon>Pleocyemata</taxon>
        <taxon>Astacidea</taxon>
        <taxon>Nephropoidea</taxon>
        <taxon>Nephropidae</taxon>
        <taxon>Homarus</taxon>
    </lineage>
</organism>
<dbReference type="AlphaFoldDB" id="A0A8J5JUH1"/>
<feature type="transmembrane region" description="Helical" evidence="2">
    <location>
        <begin position="366"/>
        <end position="388"/>
    </location>
</feature>
<name>A0A8J5JUH1_HOMAM</name>
<keyword evidence="4" id="KW-1185">Reference proteome</keyword>
<reference evidence="3" key="1">
    <citation type="journal article" date="2021" name="Sci. Adv.">
        <title>The American lobster genome reveals insights on longevity, neural, and immune adaptations.</title>
        <authorList>
            <person name="Polinski J.M."/>
            <person name="Zimin A.V."/>
            <person name="Clark K.F."/>
            <person name="Kohn A.B."/>
            <person name="Sadowski N."/>
            <person name="Timp W."/>
            <person name="Ptitsyn A."/>
            <person name="Khanna P."/>
            <person name="Romanova D.Y."/>
            <person name="Williams P."/>
            <person name="Greenwood S.J."/>
            <person name="Moroz L.L."/>
            <person name="Walt D.R."/>
            <person name="Bodnar A.G."/>
        </authorList>
    </citation>
    <scope>NUCLEOTIDE SEQUENCE</scope>
    <source>
        <strain evidence="3">GMGI-L3</strain>
    </source>
</reference>
<sequence length="564" mass="63025">SPLVTTPTSTAPTSTDITTTITTTTTTTTTRPTTVTTPITTTPAPLPITTSVPSEQCPRFYTDLLERNVTVNPELSGCRVNNFERCLKNEKGDYECLCKVGYEKPETGKTGVCAEVMEHPSQLTVDNKPWDNNYCHRNSAVFLELLNMLTKLYLAAAQEANLDSFQRCEIVSVAGLGTGEVCSATLKVKRDVKTLPNGTAGRWVVNDAGEEERKIDGLMIKNNVIMRDTDTYTKDTAHRMKRSLVKVVEDKEFTQELGLEIPSEKIDFEGPTPNLCGSRVVCLSPQATCRDVKDPELEIQEGQCFCNTGLEDFSPQGSTGEVCASPCLENFCGYGGYCQHTYTYELECKCSSWYYSGEKCTYDMRVVIGVVASVLSIVLVLAGAALYWRRRRRRGLFPILSTHSSSSSQQEPGDYRAMNPNVTTELKGDRETPDQQYDRVEDPHHHHRQPRVLRIVNRRPLTATNTQQIQIDGMTDSSTSDDFDYRYPGVSHSRPTGRVDFMPTEQQRVYSIPTSPQRTDSSPTEIQRRHRISTDLPPSPPAREHHSSLAIPRARIWSGLPDQV</sequence>
<feature type="region of interest" description="Disordered" evidence="1">
    <location>
        <begin position="24"/>
        <end position="49"/>
    </location>
</feature>
<comment type="caution">
    <text evidence="3">The sequence shown here is derived from an EMBL/GenBank/DDBJ whole genome shotgun (WGS) entry which is preliminary data.</text>
</comment>
<feature type="non-terminal residue" evidence="3">
    <location>
        <position position="1"/>
    </location>
</feature>
<gene>
    <name evidence="3" type="ORF">Hamer_G003652</name>
</gene>
<keyword evidence="2" id="KW-0472">Membrane</keyword>
<protein>
    <submittedName>
        <fullName evidence="3">Uncharacterized protein</fullName>
    </submittedName>
</protein>